<name>A0A7S3Z905_9EUKA</name>
<dbReference type="PANTHER" id="PTHR44591">
    <property type="entry name" value="STRESS RESPONSE REGULATOR PROTEIN 1"/>
    <property type="match status" value="1"/>
</dbReference>
<dbReference type="SMART" id="SM00448">
    <property type="entry name" value="REC"/>
    <property type="match status" value="2"/>
</dbReference>
<feature type="domain" description="Response regulatory" evidence="3">
    <location>
        <begin position="184"/>
        <end position="298"/>
    </location>
</feature>
<proteinExistence type="predicted"/>
<gene>
    <name evidence="4" type="ORF">LGLO00237_LOCUS27385</name>
</gene>
<evidence type="ECO:0000256" key="1">
    <source>
        <dbReference type="ARBA" id="ARBA00022553"/>
    </source>
</evidence>
<dbReference type="Gene3D" id="3.40.50.2300">
    <property type="match status" value="2"/>
</dbReference>
<reference evidence="4" key="1">
    <citation type="submission" date="2021-01" db="EMBL/GenBank/DDBJ databases">
        <authorList>
            <person name="Corre E."/>
            <person name="Pelletier E."/>
            <person name="Niang G."/>
            <person name="Scheremetjew M."/>
            <person name="Finn R."/>
            <person name="Kale V."/>
            <person name="Holt S."/>
            <person name="Cochrane G."/>
            <person name="Meng A."/>
            <person name="Brown T."/>
            <person name="Cohen L."/>
        </authorList>
    </citation>
    <scope>NUCLEOTIDE SEQUENCE</scope>
    <source>
        <strain evidence="4">CCCM811</strain>
    </source>
</reference>
<feature type="modified residue" description="4-aspartylphosphate" evidence="2">
    <location>
        <position position="389"/>
    </location>
</feature>
<organism evidence="4">
    <name type="scientific">Lotharella globosa</name>
    <dbReference type="NCBI Taxonomy" id="91324"/>
    <lineage>
        <taxon>Eukaryota</taxon>
        <taxon>Sar</taxon>
        <taxon>Rhizaria</taxon>
        <taxon>Cercozoa</taxon>
        <taxon>Chlorarachniophyceae</taxon>
        <taxon>Lotharella</taxon>
    </lineage>
</organism>
<dbReference type="SUPFAM" id="SSF52172">
    <property type="entry name" value="CheY-like"/>
    <property type="match status" value="2"/>
</dbReference>
<evidence type="ECO:0000313" key="4">
    <source>
        <dbReference type="EMBL" id="CAE0675608.1"/>
    </source>
</evidence>
<dbReference type="GO" id="GO:0000160">
    <property type="term" value="P:phosphorelay signal transduction system"/>
    <property type="evidence" value="ECO:0007669"/>
    <property type="project" value="InterPro"/>
</dbReference>
<feature type="modified residue" description="4-aspartylphosphate" evidence="2">
    <location>
        <position position="233"/>
    </location>
</feature>
<evidence type="ECO:0000259" key="3">
    <source>
        <dbReference type="PROSITE" id="PS50110"/>
    </source>
</evidence>
<dbReference type="InterPro" id="IPR050595">
    <property type="entry name" value="Bact_response_regulator"/>
</dbReference>
<accession>A0A7S3Z905</accession>
<dbReference type="PANTHER" id="PTHR44591:SF3">
    <property type="entry name" value="RESPONSE REGULATORY DOMAIN-CONTAINING PROTEIN"/>
    <property type="match status" value="1"/>
</dbReference>
<protein>
    <recommendedName>
        <fullName evidence="3">Response regulatory domain-containing protein</fullName>
    </recommendedName>
</protein>
<sequence length="479" mass="54033">MRIVNGKEQPADKLDAVLLRGRFDAKATPECFNRKLATPKLENAFLMLDPEYAKEEGRSAEHLQMIQRGKKIRSGLGHAADGKILSSSNPKAFDLYMRFRESSSRALKARNPGKREKKIADVVAEIDAMSMETVMYSDAHMLETQIQQLSEIKQCFGGATDAEAMEYNGEVADEVVSQSCKNARILLAVSHMSSGALISRWLTRSDFKVKKVKNGEDAWNLLQKNPFDLFVCDANLEKIDGLKITEMTRKSPGAVGYLPIILMSSSKKAEEAYAAGVTDFLSKPVGKNMLLKKVGTVLENAFYKQMIRRFEQITGKNAEDSKFEYDPSKVEVMVVDDDMVTRKLVSRWLTTNKYKVVLCKTGVEAWKGIQSWSQEVKGKDDITRMILSDVTMPELSGFKLLEWVMSDKNTKHFPVILMSATTTDHSGIQRSIQTGSQDFLVKPFTKAVLLNKIKTIMETVVARRNERLLQMVRMQNRRT</sequence>
<dbReference type="PROSITE" id="PS50110">
    <property type="entry name" value="RESPONSE_REGULATORY"/>
    <property type="match status" value="2"/>
</dbReference>
<dbReference type="InterPro" id="IPR001789">
    <property type="entry name" value="Sig_transdc_resp-reg_receiver"/>
</dbReference>
<dbReference type="EMBL" id="HBIV01038537">
    <property type="protein sequence ID" value="CAE0675608.1"/>
    <property type="molecule type" value="Transcribed_RNA"/>
</dbReference>
<evidence type="ECO:0000256" key="2">
    <source>
        <dbReference type="PROSITE-ProRule" id="PRU00169"/>
    </source>
</evidence>
<dbReference type="InterPro" id="IPR011006">
    <property type="entry name" value="CheY-like_superfamily"/>
</dbReference>
<dbReference type="AlphaFoldDB" id="A0A7S3Z905"/>
<dbReference type="Pfam" id="PF00072">
    <property type="entry name" value="Response_reg"/>
    <property type="match status" value="2"/>
</dbReference>
<keyword evidence="1 2" id="KW-0597">Phosphoprotein</keyword>
<dbReference type="CDD" id="cd00156">
    <property type="entry name" value="REC"/>
    <property type="match status" value="2"/>
</dbReference>
<feature type="domain" description="Response regulatory" evidence="3">
    <location>
        <begin position="331"/>
        <end position="457"/>
    </location>
</feature>